<evidence type="ECO:0000256" key="1">
    <source>
        <dbReference type="ARBA" id="ARBA00006930"/>
    </source>
</evidence>
<evidence type="ECO:0000256" key="4">
    <source>
        <dbReference type="SAM" id="Coils"/>
    </source>
</evidence>
<dbReference type="Pfam" id="PF13558">
    <property type="entry name" value="SbcC_Walker_B"/>
    <property type="match status" value="1"/>
</dbReference>
<dbReference type="RefSeq" id="WP_066264397.1">
    <property type="nucleotide sequence ID" value="NZ_JARMAB010000004.1"/>
</dbReference>
<organism evidence="6 7">
    <name type="scientific">Heyndrickxia acidicola</name>
    <dbReference type="NCBI Taxonomy" id="209389"/>
    <lineage>
        <taxon>Bacteria</taxon>
        <taxon>Bacillati</taxon>
        <taxon>Bacillota</taxon>
        <taxon>Bacilli</taxon>
        <taxon>Bacillales</taxon>
        <taxon>Bacillaceae</taxon>
        <taxon>Heyndrickxia</taxon>
    </lineage>
</organism>
<dbReference type="EMBL" id="JARMAB010000004">
    <property type="protein sequence ID" value="MED1201883.1"/>
    <property type="molecule type" value="Genomic_DNA"/>
</dbReference>
<name>A0ABU6MDX9_9BACI</name>
<dbReference type="InterPro" id="IPR038729">
    <property type="entry name" value="Rad50/SbcC_AAA"/>
</dbReference>
<dbReference type="InterPro" id="IPR027417">
    <property type="entry name" value="P-loop_NTPase"/>
</dbReference>
<dbReference type="PANTHER" id="PTHR32114">
    <property type="entry name" value="ABC TRANSPORTER ABCH.3"/>
    <property type="match status" value="1"/>
</dbReference>
<evidence type="ECO:0000313" key="6">
    <source>
        <dbReference type="EMBL" id="MED1201883.1"/>
    </source>
</evidence>
<accession>A0ABU6MDX9</accession>
<keyword evidence="4" id="KW-0175">Coiled coil</keyword>
<dbReference type="PANTHER" id="PTHR32114:SF2">
    <property type="entry name" value="ABC TRANSPORTER ABCH.3"/>
    <property type="match status" value="1"/>
</dbReference>
<comment type="caution">
    <text evidence="6">The sequence shown here is derived from an EMBL/GenBank/DDBJ whole genome shotgun (WGS) entry which is preliminary data.</text>
</comment>
<feature type="coiled-coil region" evidence="4">
    <location>
        <begin position="241"/>
        <end position="309"/>
    </location>
</feature>
<gene>
    <name evidence="6" type="ORF">P4T90_02130</name>
</gene>
<comment type="similarity">
    <text evidence="1">Belongs to the SMC family. SbcC subfamily.</text>
</comment>
<evidence type="ECO:0000256" key="2">
    <source>
        <dbReference type="ARBA" id="ARBA00011322"/>
    </source>
</evidence>
<dbReference type="Proteomes" id="UP001341444">
    <property type="component" value="Unassembled WGS sequence"/>
</dbReference>
<reference evidence="6 7" key="1">
    <citation type="submission" date="2023-03" db="EMBL/GenBank/DDBJ databases">
        <title>Bacillus Genome Sequencing.</title>
        <authorList>
            <person name="Dunlap C."/>
        </authorList>
    </citation>
    <scope>NUCLEOTIDE SEQUENCE [LARGE SCALE GENOMIC DNA]</scope>
    <source>
        <strain evidence="6 7">B-23453</strain>
    </source>
</reference>
<evidence type="ECO:0000256" key="3">
    <source>
        <dbReference type="ARBA" id="ARBA00013368"/>
    </source>
</evidence>
<keyword evidence="7" id="KW-1185">Reference proteome</keyword>
<feature type="coiled-coil region" evidence="4">
    <location>
        <begin position="601"/>
        <end position="666"/>
    </location>
</feature>
<comment type="subunit">
    <text evidence="2">Heterodimer of SbcC and SbcD.</text>
</comment>
<dbReference type="SUPFAM" id="SSF52540">
    <property type="entry name" value="P-loop containing nucleoside triphosphate hydrolases"/>
    <property type="match status" value="1"/>
</dbReference>
<dbReference type="Pfam" id="PF13476">
    <property type="entry name" value="AAA_23"/>
    <property type="match status" value="1"/>
</dbReference>
<evidence type="ECO:0000259" key="5">
    <source>
        <dbReference type="Pfam" id="PF13476"/>
    </source>
</evidence>
<feature type="domain" description="Rad50/SbcC-type AAA" evidence="5">
    <location>
        <begin position="5"/>
        <end position="286"/>
    </location>
</feature>
<evidence type="ECO:0000313" key="7">
    <source>
        <dbReference type="Proteomes" id="UP001341444"/>
    </source>
</evidence>
<sequence length="1044" mass="119872">MRPLKLMMQAFGPYAKKEIIDFSELENRTMFVISGKTGAGKTTIFDGISFAIYGKASGEDRNGAELRSQFAPEDFVTEVSLEFALRNKKYYIWRTPLQEKKKARGEGFTTIGAKAELYVLKEDGTREIIASNIREVEEKIKEIIQLDANQFRQILMIPQGEFRKLLVSDSKDKEAILQRLFHTQLYKRIEDHLKEEATVLKRQVEGKAAERTHILKGLSILFDEELKLALEEENLNDSWILARLENEIDEIKNKLEEERILYEQKKIERDNAKKRLDEADSIVKQIELKEQLRKQKEILIEQRDQIEGKKSEIDNAHKAARLEQQDMLCHRLRKDYDGNLDALKKAEGKVLLAKKELDSALALLQKEEERASDREQIVKELHTLNNVKEDVYSFAEKELELKRLEQLQMHLAGQVELEKTTLFKLEETFESNNRELEKLETVHKEFYETERMLHHHQKTLEMLEKLRDWSTRKSRLEQSMSERNSEYQNALSRLADARETLTKMEQSWQMGQASLIAQILDEGEPCPVCGSIHHPNPAVSLNDIPNESDLKAARLDAEMLEKEKANSESRWLESKSVYSAAETSLEEQITELRTYLPAFSVEKLEESLSDVQQSNLKNEKQLASLKEKMAYQEMLSSENKKAADTLKGARVKLEQLQERERTHIREFIEKKSSVQHLVNSLPIDLRSRSSFDQKLNNLQTRKQAMEASYEEARKQVQNSKEHLSASEASLKQLKEMAKKAEQVLKEEREAFVVLLEEQGFGNYQAFAGAKRTSEQVKLLEQAVQQFGEEYRSVSDRLTDITDRLQGVEMPDLQALTNAFHEMEKELVKIADKQTSFLLQQRQNADIRDKVVIINEEIKTAEEKYKTIGHLSDMAKGQNTYRITFERYVLASFLDDILTAANGRLIKMTGGRYQLLRKTDRSKGNSQSGLELLVFDQYTGQERHVKTLSGGESFKAALSLALGLADIVQQYAGGVSLETMFIDEGFGTLDPESLDHAIEALMEIQSSGRLVGIISHVPELKERIDARLEVTATQSGSCTSFEFLG</sequence>
<feature type="coiled-coil region" evidence="4">
    <location>
        <begin position="695"/>
        <end position="863"/>
    </location>
</feature>
<proteinExistence type="inferred from homology"/>
<protein>
    <recommendedName>
        <fullName evidence="3">Nuclease SbcCD subunit C</fullName>
    </recommendedName>
</protein>
<dbReference type="Gene3D" id="3.40.50.300">
    <property type="entry name" value="P-loop containing nucleotide triphosphate hydrolases"/>
    <property type="match status" value="2"/>
</dbReference>